<evidence type="ECO:0008006" key="3">
    <source>
        <dbReference type="Google" id="ProtNLM"/>
    </source>
</evidence>
<sequence>MSDDPETARQIAELAPGTRPLLVLDVDDVLMEFIAPFMRFLDAQGLHLSLETFRLHGNITRRETGEALDYEAVSTLIDDFFAAQDRWQSPLARAVEAVAELSDQADIVLLTAMPHRHRAVRRIHLDSLGFPYPLLTTEAAKGPALRRLLGATPRPIAFVDDTPHNLVSARQTLADVHLFHLMGMPALRPLLSPLPERVEIVDEWHEAGPRIAAALGI</sequence>
<dbReference type="EMBL" id="PXYK01000007">
    <property type="protein sequence ID" value="PSJ61849.1"/>
    <property type="molecule type" value="Genomic_DNA"/>
</dbReference>
<dbReference type="RefSeq" id="WP_106771957.1">
    <property type="nucleotide sequence ID" value="NZ_PXYK01000007.1"/>
</dbReference>
<evidence type="ECO:0000313" key="2">
    <source>
        <dbReference type="Proteomes" id="UP000241229"/>
    </source>
</evidence>
<dbReference type="OrthoDB" id="7192139at2"/>
<reference evidence="1 2" key="1">
    <citation type="submission" date="2018-03" db="EMBL/GenBank/DDBJ databases">
        <title>The draft genome of Mesorhizobium sp. 6GN-30.</title>
        <authorList>
            <person name="Liu L."/>
            <person name="Li L."/>
            <person name="Wang T."/>
            <person name="Zhang X."/>
            <person name="Liang L."/>
        </authorList>
    </citation>
    <scope>NUCLEOTIDE SEQUENCE [LARGE SCALE GENOMIC DNA]</scope>
    <source>
        <strain evidence="1 2">6GN30</strain>
    </source>
</reference>
<proteinExistence type="predicted"/>
<keyword evidence="2" id="KW-1185">Reference proteome</keyword>
<comment type="caution">
    <text evidence="1">The sequence shown here is derived from an EMBL/GenBank/DDBJ whole genome shotgun (WGS) entry which is preliminary data.</text>
</comment>
<accession>A0A2P7SH80</accession>
<evidence type="ECO:0000313" key="1">
    <source>
        <dbReference type="EMBL" id="PSJ61849.1"/>
    </source>
</evidence>
<dbReference type="AlphaFoldDB" id="A0A2P7SH80"/>
<protein>
    <recommendedName>
        <fullName evidence="3">HAD family hydrolase</fullName>
    </recommendedName>
</protein>
<dbReference type="SUPFAM" id="SSF56784">
    <property type="entry name" value="HAD-like"/>
    <property type="match status" value="1"/>
</dbReference>
<name>A0A2P7SH80_9HYPH</name>
<dbReference type="InterPro" id="IPR036412">
    <property type="entry name" value="HAD-like_sf"/>
</dbReference>
<gene>
    <name evidence="1" type="ORF">C7I84_09640</name>
</gene>
<dbReference type="Proteomes" id="UP000241229">
    <property type="component" value="Unassembled WGS sequence"/>
</dbReference>
<organism evidence="1 2">
    <name type="scientific">Kumtagia ephedrae</name>
    <dbReference type="NCBI Taxonomy" id="2116701"/>
    <lineage>
        <taxon>Bacteria</taxon>
        <taxon>Pseudomonadati</taxon>
        <taxon>Pseudomonadota</taxon>
        <taxon>Alphaproteobacteria</taxon>
        <taxon>Hyphomicrobiales</taxon>
        <taxon>Phyllobacteriaceae</taxon>
        <taxon>Kumtagia</taxon>
    </lineage>
</organism>